<dbReference type="KEGG" id="dwd:DSCW_04380"/>
<dbReference type="SUPFAM" id="SSF48537">
    <property type="entry name" value="Phospholipase C/P1 nuclease"/>
    <property type="match status" value="1"/>
</dbReference>
<evidence type="ECO:0000313" key="4">
    <source>
        <dbReference type="Proteomes" id="UP000427769"/>
    </source>
</evidence>
<evidence type="ECO:0000256" key="1">
    <source>
        <dbReference type="SAM" id="MobiDB-lite"/>
    </source>
</evidence>
<keyword evidence="2" id="KW-0732">Signal</keyword>
<dbReference type="GO" id="GO:0016788">
    <property type="term" value="F:hydrolase activity, acting on ester bonds"/>
    <property type="evidence" value="ECO:0007669"/>
    <property type="project" value="InterPro"/>
</dbReference>
<dbReference type="AlphaFoldDB" id="A0A5K7Z0P3"/>
<accession>A0A5K7Z0P3</accession>
<organism evidence="3 4">
    <name type="scientific">Desulfosarcina widdelii</name>
    <dbReference type="NCBI Taxonomy" id="947919"/>
    <lineage>
        <taxon>Bacteria</taxon>
        <taxon>Pseudomonadati</taxon>
        <taxon>Thermodesulfobacteriota</taxon>
        <taxon>Desulfobacteria</taxon>
        <taxon>Desulfobacterales</taxon>
        <taxon>Desulfosarcinaceae</taxon>
        <taxon>Desulfosarcina</taxon>
    </lineage>
</organism>
<reference evidence="3 4" key="1">
    <citation type="submission" date="2019-11" db="EMBL/GenBank/DDBJ databases">
        <title>Comparative genomics of hydrocarbon-degrading Desulfosarcina strains.</title>
        <authorList>
            <person name="Watanabe M."/>
            <person name="Kojima H."/>
            <person name="Fukui M."/>
        </authorList>
    </citation>
    <scope>NUCLEOTIDE SEQUENCE [LARGE SCALE GENOMIC DNA]</scope>
    <source>
        <strain evidence="3 4">PP31</strain>
    </source>
</reference>
<evidence type="ECO:0000256" key="2">
    <source>
        <dbReference type="SAM" id="SignalP"/>
    </source>
</evidence>
<evidence type="ECO:0000313" key="3">
    <source>
        <dbReference type="EMBL" id="BBO73021.1"/>
    </source>
</evidence>
<feature type="chain" id="PRO_5024455182" description="Phospholipase C" evidence="2">
    <location>
        <begin position="26"/>
        <end position="681"/>
    </location>
</feature>
<dbReference type="Proteomes" id="UP000427769">
    <property type="component" value="Chromosome"/>
</dbReference>
<dbReference type="OrthoDB" id="5411299at2"/>
<keyword evidence="4" id="KW-1185">Reference proteome</keyword>
<sequence>MRISKIKMVVLLLLYSLIFNQGSEAYDNEYTHPYINEKAVKENPKVNTILKESVGLTEGIETKFCGKEIWEWIRDGGIQEDEPEWRCFRHFHDPLNASWDDAGLLSLYKSMIYWAQTPDPGNDYDLYNEYSWLLAREYYHQALLTGSEEQYAKTFRSLGQLMHLVSDAALPAHVRNDAHPKFFEEITIYDDSDPYENWVENNHKKIKKIEYERFTVDQAIFDMAVENSSAPIPISALWDHDEYQKDGSNLPDGWNNTIGLAEYTNANFWTEDTRDDYPHPILSDTDYKDKWLNPEIVDGEDGQEDRRVYFSKQEGEPIEHFVAADYWHYQLYIFNKPEVKYSFFLDEECHRDYAEKLIPRAIGYSAALLDYFFRGQMQVTARPYFYDNSLYTINLKIENTTPSEETMSAGTFTLVFRYTPAGGSPDGSDDIFVPASQQADCTELLFNDSMDLWFYPSDEIPIECLDSVKCTLAFQGTLGNETGAVVGKVFTPGTILFNEEWDQGLTDSHPWESTPDSQNEDNGTSTKTVADGRLTMELVRNADFETARVNDLWMDFTVNGSEGLLIPEGTDLQFIIEEMSTTSSDSPVANHIMGLNFNEGLMLQYSDQGPYLYWNDTTLYLQFTPGQIIADNIHSLFQNAGISIPDPLYLEDISLLQQVHDSAGAYQLFMEVDAIRLVGPK</sequence>
<dbReference type="InterPro" id="IPR008947">
    <property type="entry name" value="PLipase_C/P1_nuclease_dom_sf"/>
</dbReference>
<dbReference type="Gene3D" id="1.10.575.10">
    <property type="entry name" value="P1 Nuclease"/>
    <property type="match status" value="1"/>
</dbReference>
<evidence type="ECO:0008006" key="5">
    <source>
        <dbReference type="Google" id="ProtNLM"/>
    </source>
</evidence>
<proteinExistence type="predicted"/>
<feature type="compositionally biased region" description="Polar residues" evidence="1">
    <location>
        <begin position="514"/>
        <end position="527"/>
    </location>
</feature>
<feature type="region of interest" description="Disordered" evidence="1">
    <location>
        <begin position="505"/>
        <end position="527"/>
    </location>
</feature>
<dbReference type="EMBL" id="AP021875">
    <property type="protein sequence ID" value="BBO73021.1"/>
    <property type="molecule type" value="Genomic_DNA"/>
</dbReference>
<dbReference type="RefSeq" id="WP_155302167.1">
    <property type="nucleotide sequence ID" value="NZ_AP021875.1"/>
</dbReference>
<gene>
    <name evidence="3" type="ORF">DSCW_04380</name>
</gene>
<name>A0A5K7Z0P3_9BACT</name>
<feature type="signal peptide" evidence="2">
    <location>
        <begin position="1"/>
        <end position="25"/>
    </location>
</feature>
<protein>
    <recommendedName>
        <fullName evidence="5">Phospholipase C</fullName>
    </recommendedName>
</protein>